<feature type="coiled-coil region" evidence="2">
    <location>
        <begin position="239"/>
        <end position="266"/>
    </location>
</feature>
<feature type="coiled-coil region" evidence="2">
    <location>
        <begin position="97"/>
        <end position="202"/>
    </location>
</feature>
<dbReference type="PANTHER" id="PTHR34768">
    <property type="entry name" value="COILED-COIL DOMAIN-CONTAINING PROTEIN 89"/>
    <property type="match status" value="1"/>
</dbReference>
<sequence length="386" mass="45002">MQVRAFPRASDFTLSAGRRCYNFAPRLGTNRGSHIVTSPHRDSKDVFEKGEINMENVDGIQPSNTNPENSDSEDRSEMLWSRIDEQSTLIYTLKKRADETLLRYQALQQINSELEDQLALCQKKLEDERKRADMLKNRFTDLAANNQGIINFMEEHKNQNVELKMENKRLQMENDSLFSQKLHDKEMLVKKLLQENKMLRDKSTANELEFSQKIAESESNLREQAVQHKVTEMSLLEQLLDAQNHQKNAEESCKDLKLKLSKAQEEHALEKTSLKETIAHLNSERKKLLDISIERGKSIQEKQEKIYELETKWRNEEKAKIEAQERFTSEAKAVDIDARVKSLQSALEKSMSDLQKLNKDFDAFKEHSNNLLTQEKDLNQKLRHII</sequence>
<reference evidence="4 5" key="1">
    <citation type="journal article" date="2018" name="G3 (Bethesda)">
        <title>A High-Quality Reference Genome for the Invasive Mosquitofish Gambusia affinis Using a Chicago Library.</title>
        <authorList>
            <person name="Hoffberg S.L."/>
            <person name="Troendle N.J."/>
            <person name="Glenn T.C."/>
            <person name="Mahmud O."/>
            <person name="Louha S."/>
            <person name="Chalopin D."/>
            <person name="Bennetzen J.L."/>
            <person name="Mauricio R."/>
        </authorList>
    </citation>
    <scope>NUCLEOTIDE SEQUENCE [LARGE SCALE GENOMIC DNA]</scope>
    <source>
        <strain evidence="4">NE01/NJP1002.9</strain>
        <tissue evidence="4">Muscle</tissue>
    </source>
</reference>
<gene>
    <name evidence="4" type="ORF">CCH79_00002740</name>
</gene>
<keyword evidence="1 2" id="KW-0175">Coiled coil</keyword>
<organism evidence="4 5">
    <name type="scientific">Gambusia affinis</name>
    <name type="common">Western mosquitofish</name>
    <name type="synonym">Heterandria affinis</name>
    <dbReference type="NCBI Taxonomy" id="33528"/>
    <lineage>
        <taxon>Eukaryota</taxon>
        <taxon>Metazoa</taxon>
        <taxon>Chordata</taxon>
        <taxon>Craniata</taxon>
        <taxon>Vertebrata</taxon>
        <taxon>Euteleostomi</taxon>
        <taxon>Actinopterygii</taxon>
        <taxon>Neopterygii</taxon>
        <taxon>Teleostei</taxon>
        <taxon>Neoteleostei</taxon>
        <taxon>Acanthomorphata</taxon>
        <taxon>Ovalentaria</taxon>
        <taxon>Atherinomorphae</taxon>
        <taxon>Cyprinodontiformes</taxon>
        <taxon>Poeciliidae</taxon>
        <taxon>Poeciliinae</taxon>
        <taxon>Gambusia</taxon>
    </lineage>
</organism>
<protein>
    <submittedName>
        <fullName evidence="4">Uncharacterized protein</fullName>
    </submittedName>
</protein>
<dbReference type="InterPro" id="IPR043450">
    <property type="entry name" value="CCDC89-like"/>
</dbReference>
<evidence type="ECO:0000313" key="4">
    <source>
        <dbReference type="EMBL" id="PWA31229.1"/>
    </source>
</evidence>
<dbReference type="Proteomes" id="UP000250572">
    <property type="component" value="Unassembled WGS sequence"/>
</dbReference>
<evidence type="ECO:0000313" key="5">
    <source>
        <dbReference type="Proteomes" id="UP000250572"/>
    </source>
</evidence>
<comment type="caution">
    <text evidence="4">The sequence shown here is derived from an EMBL/GenBank/DDBJ whole genome shotgun (WGS) entry which is preliminary data.</text>
</comment>
<evidence type="ECO:0000256" key="1">
    <source>
        <dbReference type="ARBA" id="ARBA00023054"/>
    </source>
</evidence>
<dbReference type="PANTHER" id="PTHR34768:SF2">
    <property type="entry name" value="COILED-COIL DOMAIN CONTAINING 89"/>
    <property type="match status" value="1"/>
</dbReference>
<feature type="region of interest" description="Disordered" evidence="3">
    <location>
        <begin position="54"/>
        <end position="76"/>
    </location>
</feature>
<feature type="non-terminal residue" evidence="4">
    <location>
        <position position="386"/>
    </location>
</feature>
<name>A0A315WL02_GAMAF</name>
<evidence type="ECO:0000256" key="2">
    <source>
        <dbReference type="SAM" id="Coils"/>
    </source>
</evidence>
<dbReference type="EMBL" id="NHOQ01000293">
    <property type="protein sequence ID" value="PWA31229.1"/>
    <property type="molecule type" value="Genomic_DNA"/>
</dbReference>
<accession>A0A315WL02</accession>
<dbReference type="AlphaFoldDB" id="A0A315WL02"/>
<keyword evidence="5" id="KW-1185">Reference proteome</keyword>
<evidence type="ECO:0000256" key="3">
    <source>
        <dbReference type="SAM" id="MobiDB-lite"/>
    </source>
</evidence>
<proteinExistence type="predicted"/>